<comment type="caution">
    <text evidence="2">The sequence shown here is derived from an EMBL/GenBank/DDBJ whole genome shotgun (WGS) entry which is preliminary data.</text>
</comment>
<proteinExistence type="predicted"/>
<keyword evidence="3" id="KW-1185">Reference proteome</keyword>
<keyword evidence="1" id="KW-0732">Signal</keyword>
<dbReference type="Proteomes" id="UP001174677">
    <property type="component" value="Chromosome 14"/>
</dbReference>
<feature type="signal peptide" evidence="1">
    <location>
        <begin position="1"/>
        <end position="20"/>
    </location>
</feature>
<evidence type="ECO:0000313" key="3">
    <source>
        <dbReference type="Proteomes" id="UP001174677"/>
    </source>
</evidence>
<sequence length="105" mass="11849">MAKGTPTHFATISFPILLWSRLINSPCLKAIFANKDHESSTSRPCKSCVFVDPIISATFLRRVVTIILLPLPLPTNKSFNLNHFSESSFHKSSKTSKYFFSLIFL</sequence>
<feature type="chain" id="PRO_5045908400" evidence="1">
    <location>
        <begin position="21"/>
        <end position="105"/>
    </location>
</feature>
<organism evidence="2 3">
    <name type="scientific">Hevea brasiliensis</name>
    <name type="common">Para rubber tree</name>
    <name type="synonym">Siphonia brasiliensis</name>
    <dbReference type="NCBI Taxonomy" id="3981"/>
    <lineage>
        <taxon>Eukaryota</taxon>
        <taxon>Viridiplantae</taxon>
        <taxon>Streptophyta</taxon>
        <taxon>Embryophyta</taxon>
        <taxon>Tracheophyta</taxon>
        <taxon>Spermatophyta</taxon>
        <taxon>Magnoliopsida</taxon>
        <taxon>eudicotyledons</taxon>
        <taxon>Gunneridae</taxon>
        <taxon>Pentapetalae</taxon>
        <taxon>rosids</taxon>
        <taxon>fabids</taxon>
        <taxon>Malpighiales</taxon>
        <taxon>Euphorbiaceae</taxon>
        <taxon>Crotonoideae</taxon>
        <taxon>Micrandreae</taxon>
        <taxon>Hevea</taxon>
    </lineage>
</organism>
<evidence type="ECO:0000313" key="2">
    <source>
        <dbReference type="EMBL" id="KAJ9158569.1"/>
    </source>
</evidence>
<protein>
    <submittedName>
        <fullName evidence="2">Uncharacterized protein</fullName>
    </submittedName>
</protein>
<dbReference type="EMBL" id="JARPOI010000014">
    <property type="protein sequence ID" value="KAJ9158569.1"/>
    <property type="molecule type" value="Genomic_DNA"/>
</dbReference>
<name>A0ABQ9L1N4_HEVBR</name>
<gene>
    <name evidence="2" type="ORF">P3X46_024138</name>
</gene>
<accession>A0ABQ9L1N4</accession>
<reference evidence="2" key="1">
    <citation type="journal article" date="2023" name="Plant Biotechnol. J.">
        <title>Chromosome-level wild Hevea brasiliensis genome provides new tools for genomic-assisted breeding and valuable loci to elevate rubber yield.</title>
        <authorList>
            <person name="Cheng H."/>
            <person name="Song X."/>
            <person name="Hu Y."/>
            <person name="Wu T."/>
            <person name="Yang Q."/>
            <person name="An Z."/>
            <person name="Feng S."/>
            <person name="Deng Z."/>
            <person name="Wu W."/>
            <person name="Zeng X."/>
            <person name="Tu M."/>
            <person name="Wang X."/>
            <person name="Huang H."/>
        </authorList>
    </citation>
    <scope>NUCLEOTIDE SEQUENCE</scope>
    <source>
        <strain evidence="2">MT/VB/25A 57/8</strain>
    </source>
</reference>
<evidence type="ECO:0000256" key="1">
    <source>
        <dbReference type="SAM" id="SignalP"/>
    </source>
</evidence>